<sequence>MREINRLLAYFHLAIKPALFGQIANLHHVLWSKRMPVKGYFTAIGSCDAVDDTYQGGLAGSVRTKQTKYFAALHRDAYIVECRMLGIALHYVRSFEKVVIHKRRYELKKQIY</sequence>
<name>J9G0P8_9ZZZZ</name>
<dbReference type="AlphaFoldDB" id="J9G0P8"/>
<organism evidence="1">
    <name type="scientific">gut metagenome</name>
    <dbReference type="NCBI Taxonomy" id="749906"/>
    <lineage>
        <taxon>unclassified sequences</taxon>
        <taxon>metagenomes</taxon>
        <taxon>organismal metagenomes</taxon>
    </lineage>
</organism>
<proteinExistence type="predicted"/>
<gene>
    <name evidence="1" type="ORF">EVA_11485</name>
</gene>
<accession>J9G0P8</accession>
<evidence type="ECO:0000313" key="1">
    <source>
        <dbReference type="EMBL" id="EJX00409.1"/>
    </source>
</evidence>
<protein>
    <submittedName>
        <fullName evidence="1">Uncharacterized protein</fullName>
    </submittedName>
</protein>
<comment type="caution">
    <text evidence="1">The sequence shown here is derived from an EMBL/GenBank/DDBJ whole genome shotgun (WGS) entry which is preliminary data.</text>
</comment>
<reference evidence="1" key="1">
    <citation type="journal article" date="2012" name="PLoS ONE">
        <title>Gene sets for utilization of primary and secondary nutrition supplies in the distal gut of endangered iberian lynx.</title>
        <authorList>
            <person name="Alcaide M."/>
            <person name="Messina E."/>
            <person name="Richter M."/>
            <person name="Bargiela R."/>
            <person name="Peplies J."/>
            <person name="Huws S.A."/>
            <person name="Newbold C.J."/>
            <person name="Golyshin P.N."/>
            <person name="Simon M.A."/>
            <person name="Lopez G."/>
            <person name="Yakimov M.M."/>
            <person name="Ferrer M."/>
        </authorList>
    </citation>
    <scope>NUCLEOTIDE SEQUENCE</scope>
</reference>
<dbReference type="EMBL" id="AMCI01003390">
    <property type="protein sequence ID" value="EJX00409.1"/>
    <property type="molecule type" value="Genomic_DNA"/>
</dbReference>